<name>A0A6V8N820_9BACT</name>
<dbReference type="PANTHER" id="PTHR35894">
    <property type="entry name" value="GENERAL SECRETION PATHWAY PROTEIN A-RELATED"/>
    <property type="match status" value="1"/>
</dbReference>
<dbReference type="RefSeq" id="WP_183360454.1">
    <property type="nucleotide sequence ID" value="NZ_BLXZ01000003.1"/>
</dbReference>
<dbReference type="SUPFAM" id="SSF52540">
    <property type="entry name" value="P-loop containing nucleoside triphosphate hydrolases"/>
    <property type="match status" value="1"/>
</dbReference>
<protein>
    <submittedName>
        <fullName evidence="2">Transposase</fullName>
    </submittedName>
</protein>
<keyword evidence="3" id="KW-1185">Reference proteome</keyword>
<proteinExistence type="predicted"/>
<evidence type="ECO:0000313" key="2">
    <source>
        <dbReference type="EMBL" id="GFO67917.1"/>
    </source>
</evidence>
<feature type="domain" description="ORC1/DEAH AAA+ ATPase" evidence="1">
    <location>
        <begin position="30"/>
        <end position="152"/>
    </location>
</feature>
<dbReference type="PANTHER" id="PTHR35894:SF5">
    <property type="entry name" value="MU-LIKE PROPHAGE FLUMU DNA TRANSPOSITION PROTEIN B"/>
    <property type="match status" value="1"/>
</dbReference>
<dbReference type="InterPro" id="IPR027417">
    <property type="entry name" value="P-loop_NTPase"/>
</dbReference>
<dbReference type="Proteomes" id="UP000587586">
    <property type="component" value="Unassembled WGS sequence"/>
</dbReference>
<dbReference type="InterPro" id="IPR049945">
    <property type="entry name" value="AAA_22"/>
</dbReference>
<evidence type="ECO:0000313" key="3">
    <source>
        <dbReference type="Proteomes" id="UP000587586"/>
    </source>
</evidence>
<dbReference type="Gene3D" id="3.40.50.300">
    <property type="entry name" value="P-loop containing nucleotide triphosphate hydrolases"/>
    <property type="match status" value="1"/>
</dbReference>
<evidence type="ECO:0000259" key="1">
    <source>
        <dbReference type="Pfam" id="PF13401"/>
    </source>
</evidence>
<gene>
    <name evidence="2" type="primary">tnpA</name>
    <name evidence="2" type="ORF">GMLC_14960</name>
</gene>
<comment type="caution">
    <text evidence="2">The sequence shown here is derived from an EMBL/GenBank/DDBJ whole genome shotgun (WGS) entry which is preliminary data.</text>
</comment>
<dbReference type="EMBL" id="BLXZ01000003">
    <property type="protein sequence ID" value="GFO67917.1"/>
    <property type="molecule type" value="Genomic_DNA"/>
</dbReference>
<organism evidence="2 3">
    <name type="scientific">Geomonas limicola</name>
    <dbReference type="NCBI Taxonomy" id="2740186"/>
    <lineage>
        <taxon>Bacteria</taxon>
        <taxon>Pseudomonadati</taxon>
        <taxon>Thermodesulfobacteriota</taxon>
        <taxon>Desulfuromonadia</taxon>
        <taxon>Geobacterales</taxon>
        <taxon>Geobacteraceae</taxon>
        <taxon>Geomonas</taxon>
    </lineage>
</organism>
<sequence length="249" mass="27965">MKHVTVKTKDVRRFDQGIYDLLNRSKGVEGQGVVWGPPGVGKTTALTLLANDYDAVYIRALGCSTVTSILGDLCRYLGGERKCRRTDMVEYIVTKLTKGTSGEPTPEPRPIIVDEADYCIKQFDIMDSLRDIYDISGCPVILVGMEDIARRLQENGRFARRLTQWIEFRGLDLDDTALVASECCEVKIAPDLIEYLHTQTVGNVGRIKIGLDKIEKFAKANGRDHISASEWGDRPLYFDQPTFSKKKRA</sequence>
<accession>A0A6V8N820</accession>
<dbReference type="InterPro" id="IPR052026">
    <property type="entry name" value="ExeA_AAA_ATPase_DNA-bind"/>
</dbReference>
<dbReference type="AlphaFoldDB" id="A0A6V8N820"/>
<dbReference type="Pfam" id="PF13401">
    <property type="entry name" value="AAA_22"/>
    <property type="match status" value="1"/>
</dbReference>
<dbReference type="GO" id="GO:0016887">
    <property type="term" value="F:ATP hydrolysis activity"/>
    <property type="evidence" value="ECO:0007669"/>
    <property type="project" value="InterPro"/>
</dbReference>
<reference evidence="3" key="1">
    <citation type="submission" date="2020-06" db="EMBL/GenBank/DDBJ databases">
        <title>Draft genomic sequecing of Geomonas sp. Red745.</title>
        <authorList>
            <person name="Itoh H."/>
            <person name="Xu Z.X."/>
            <person name="Ushijima N."/>
            <person name="Masuda Y."/>
            <person name="Shiratori Y."/>
            <person name="Senoo K."/>
        </authorList>
    </citation>
    <scope>NUCLEOTIDE SEQUENCE [LARGE SCALE GENOMIC DNA]</scope>
    <source>
        <strain evidence="3">Red745</strain>
    </source>
</reference>